<keyword evidence="3" id="KW-1185">Reference proteome</keyword>
<gene>
    <name evidence="2" type="ORF">J1N35_017440</name>
</gene>
<dbReference type="EMBL" id="JAIQCV010000006">
    <property type="protein sequence ID" value="KAH1090183.1"/>
    <property type="molecule type" value="Genomic_DNA"/>
</dbReference>
<feature type="domain" description="DUF4283" evidence="1">
    <location>
        <begin position="2"/>
        <end position="46"/>
    </location>
</feature>
<accession>A0A9D3VP28</accession>
<reference evidence="2 3" key="1">
    <citation type="journal article" date="2021" name="Plant Biotechnol. J.">
        <title>Multi-omics assisted identification of the key and species-specific regulatory components of drought-tolerant mechanisms in Gossypium stocksii.</title>
        <authorList>
            <person name="Yu D."/>
            <person name="Ke L."/>
            <person name="Zhang D."/>
            <person name="Wu Y."/>
            <person name="Sun Y."/>
            <person name="Mei J."/>
            <person name="Sun J."/>
            <person name="Sun Y."/>
        </authorList>
    </citation>
    <scope>NUCLEOTIDE SEQUENCE [LARGE SCALE GENOMIC DNA]</scope>
    <source>
        <strain evidence="3">cv. E1</strain>
        <tissue evidence="2">Leaf</tissue>
    </source>
</reference>
<dbReference type="InterPro" id="IPR040256">
    <property type="entry name" value="At4g02000-like"/>
</dbReference>
<name>A0A9D3VP28_9ROSI</name>
<evidence type="ECO:0000313" key="3">
    <source>
        <dbReference type="Proteomes" id="UP000828251"/>
    </source>
</evidence>
<protein>
    <recommendedName>
        <fullName evidence="1">DUF4283 domain-containing protein</fullName>
    </recommendedName>
</protein>
<dbReference type="AlphaFoldDB" id="A0A9D3VP28"/>
<sequence length="121" mass="13940">MDLENDFFLVRFQDKNDYNKALIGGLWVIFGRYLIVQPWSLDFSTSQSGMESQVIWTQLQGLPKGYYSYCLLMVISKTVGPVVKLDMHTDCTCMGIFTQLAVWVDLRKPLVSKVRINSHLQ</sequence>
<dbReference type="Pfam" id="PF14111">
    <property type="entry name" value="DUF4283"/>
    <property type="match status" value="1"/>
</dbReference>
<dbReference type="InterPro" id="IPR025558">
    <property type="entry name" value="DUF4283"/>
</dbReference>
<comment type="caution">
    <text evidence="2">The sequence shown here is derived from an EMBL/GenBank/DDBJ whole genome shotgun (WGS) entry which is preliminary data.</text>
</comment>
<dbReference type="OrthoDB" id="995141at2759"/>
<evidence type="ECO:0000259" key="1">
    <source>
        <dbReference type="Pfam" id="PF14111"/>
    </source>
</evidence>
<evidence type="ECO:0000313" key="2">
    <source>
        <dbReference type="EMBL" id="KAH1090183.1"/>
    </source>
</evidence>
<dbReference type="Proteomes" id="UP000828251">
    <property type="component" value="Unassembled WGS sequence"/>
</dbReference>
<organism evidence="2 3">
    <name type="scientific">Gossypium stocksii</name>
    <dbReference type="NCBI Taxonomy" id="47602"/>
    <lineage>
        <taxon>Eukaryota</taxon>
        <taxon>Viridiplantae</taxon>
        <taxon>Streptophyta</taxon>
        <taxon>Embryophyta</taxon>
        <taxon>Tracheophyta</taxon>
        <taxon>Spermatophyta</taxon>
        <taxon>Magnoliopsida</taxon>
        <taxon>eudicotyledons</taxon>
        <taxon>Gunneridae</taxon>
        <taxon>Pentapetalae</taxon>
        <taxon>rosids</taxon>
        <taxon>malvids</taxon>
        <taxon>Malvales</taxon>
        <taxon>Malvaceae</taxon>
        <taxon>Malvoideae</taxon>
        <taxon>Gossypium</taxon>
    </lineage>
</organism>
<proteinExistence type="predicted"/>
<dbReference type="PANTHER" id="PTHR31286">
    <property type="entry name" value="GLYCINE-RICH CELL WALL STRUCTURAL PROTEIN 1.8-LIKE"/>
    <property type="match status" value="1"/>
</dbReference>
<dbReference type="PANTHER" id="PTHR31286:SF99">
    <property type="entry name" value="DUF4283 DOMAIN-CONTAINING PROTEIN"/>
    <property type="match status" value="1"/>
</dbReference>